<dbReference type="GeneID" id="36579663"/>
<sequence>MIFGIDSEVLEISSYAPSTQPLSHNQVFSVAMLPCRLVLYRTHLPAIRSLGEIFGRVVLHGTSTERSVWLCYTEGLKMRSADLSSTLDRLWHAFNLKSKLSLSQIMMLKIETGCARRCFPHQRKRRMCGRDGGSAVLALVHRLELWNGHRWDVVTTPRDPAKHIA</sequence>
<evidence type="ECO:0000313" key="1">
    <source>
        <dbReference type="EMBL" id="PMD49745.1"/>
    </source>
</evidence>
<evidence type="ECO:0000313" key="2">
    <source>
        <dbReference type="Proteomes" id="UP000235371"/>
    </source>
</evidence>
<keyword evidence="2" id="KW-1185">Reference proteome</keyword>
<reference evidence="1 2" key="1">
    <citation type="submission" date="2016-04" db="EMBL/GenBank/DDBJ databases">
        <title>A degradative enzymes factory behind the ericoid mycorrhizal symbiosis.</title>
        <authorList>
            <consortium name="DOE Joint Genome Institute"/>
            <person name="Martino E."/>
            <person name="Morin E."/>
            <person name="Grelet G."/>
            <person name="Kuo A."/>
            <person name="Kohler A."/>
            <person name="Daghino S."/>
            <person name="Barry K."/>
            <person name="Choi C."/>
            <person name="Cichocki N."/>
            <person name="Clum A."/>
            <person name="Copeland A."/>
            <person name="Hainaut M."/>
            <person name="Haridas S."/>
            <person name="Labutti K."/>
            <person name="Lindquist E."/>
            <person name="Lipzen A."/>
            <person name="Khouja H.-R."/>
            <person name="Murat C."/>
            <person name="Ohm R."/>
            <person name="Olson A."/>
            <person name="Spatafora J."/>
            <person name="Veneault-Fourrey C."/>
            <person name="Henrissat B."/>
            <person name="Grigoriev I."/>
            <person name="Martin F."/>
            <person name="Perotto S."/>
        </authorList>
    </citation>
    <scope>NUCLEOTIDE SEQUENCE [LARGE SCALE GENOMIC DNA]</scope>
    <source>
        <strain evidence="1 2">E</strain>
    </source>
</reference>
<accession>A0A2J6SG48</accession>
<gene>
    <name evidence="1" type="ORF">K444DRAFT_282385</name>
</gene>
<protein>
    <submittedName>
        <fullName evidence="1">Uncharacterized protein</fullName>
    </submittedName>
</protein>
<dbReference type="RefSeq" id="XP_024726649.1">
    <property type="nucleotide sequence ID" value="XM_024871581.1"/>
</dbReference>
<name>A0A2J6SG48_9HELO</name>
<dbReference type="EMBL" id="KZ613919">
    <property type="protein sequence ID" value="PMD49745.1"/>
    <property type="molecule type" value="Genomic_DNA"/>
</dbReference>
<dbReference type="Proteomes" id="UP000235371">
    <property type="component" value="Unassembled WGS sequence"/>
</dbReference>
<organism evidence="1 2">
    <name type="scientific">Hyaloscypha bicolor E</name>
    <dbReference type="NCBI Taxonomy" id="1095630"/>
    <lineage>
        <taxon>Eukaryota</taxon>
        <taxon>Fungi</taxon>
        <taxon>Dikarya</taxon>
        <taxon>Ascomycota</taxon>
        <taxon>Pezizomycotina</taxon>
        <taxon>Leotiomycetes</taxon>
        <taxon>Helotiales</taxon>
        <taxon>Hyaloscyphaceae</taxon>
        <taxon>Hyaloscypha</taxon>
        <taxon>Hyaloscypha bicolor</taxon>
    </lineage>
</organism>
<dbReference type="AlphaFoldDB" id="A0A2J6SG48"/>
<proteinExistence type="predicted"/>
<dbReference type="InParanoid" id="A0A2J6SG48"/>